<dbReference type="InterPro" id="IPR043754">
    <property type="entry name" value="DUF5700"/>
</dbReference>
<name>A0A645EFY0_9ZZZZ</name>
<gene>
    <name evidence="1" type="ORF">SDC9_147223</name>
</gene>
<evidence type="ECO:0008006" key="2">
    <source>
        <dbReference type="Google" id="ProtNLM"/>
    </source>
</evidence>
<reference evidence="1" key="1">
    <citation type="submission" date="2019-08" db="EMBL/GenBank/DDBJ databases">
        <authorList>
            <person name="Kucharzyk K."/>
            <person name="Murdoch R.W."/>
            <person name="Higgins S."/>
            <person name="Loffler F."/>
        </authorList>
    </citation>
    <scope>NUCLEOTIDE SEQUENCE</scope>
</reference>
<sequence>MNIFRSYIGHEVHHIGFNKFTEKIYERNLSLEEQLYLFLAFEGLAVKYCNNGQGILTNSIYDGEANIGIDKFTWRYFDNDFNRMYDNFKNQVKSIREGRIKDINELNEIISNYWLNLYTDEQEKSEVPKLMHSRNYYFGCNMWGLIHDIYGKEKVYEVVSNPKLFPEVFDKALKHIGKEELCI</sequence>
<dbReference type="Pfam" id="PF18958">
    <property type="entry name" value="DUF5700"/>
    <property type="match status" value="1"/>
</dbReference>
<accession>A0A645EFY0</accession>
<evidence type="ECO:0000313" key="1">
    <source>
        <dbReference type="EMBL" id="MPN00029.1"/>
    </source>
</evidence>
<organism evidence="1">
    <name type="scientific">bioreactor metagenome</name>
    <dbReference type="NCBI Taxonomy" id="1076179"/>
    <lineage>
        <taxon>unclassified sequences</taxon>
        <taxon>metagenomes</taxon>
        <taxon>ecological metagenomes</taxon>
    </lineage>
</organism>
<protein>
    <recommendedName>
        <fullName evidence="2">DUF2268 domain-containing protein</fullName>
    </recommendedName>
</protein>
<dbReference type="EMBL" id="VSSQ01046077">
    <property type="protein sequence ID" value="MPN00029.1"/>
    <property type="molecule type" value="Genomic_DNA"/>
</dbReference>
<comment type="caution">
    <text evidence="1">The sequence shown here is derived from an EMBL/GenBank/DDBJ whole genome shotgun (WGS) entry which is preliminary data.</text>
</comment>
<proteinExistence type="predicted"/>
<dbReference type="AlphaFoldDB" id="A0A645EFY0"/>